<dbReference type="Proteomes" id="UP000252345">
    <property type="component" value="Unassembled WGS sequence"/>
</dbReference>
<keyword evidence="2" id="KW-1185">Reference proteome</keyword>
<reference evidence="1 2" key="1">
    <citation type="submission" date="2017-10" db="EMBL/GenBank/DDBJ databases">
        <title>Bifidobacterium xylocopum sp. nov. and Bifidobacterium aemilianum sp. nov., from the carpenter bee (Xylocopa violacea) digestive tract.</title>
        <authorList>
            <person name="Alberoni D."/>
            <person name="Baffoni L."/>
            <person name="Di Gioia D."/>
            <person name="Gaggia F."/>
            <person name="Biavati B."/>
        </authorList>
    </citation>
    <scope>NUCLEOTIDE SEQUENCE [LARGE SCALE GENOMIC DNA]</scope>
    <source>
        <strain evidence="1 2">XV2</strain>
    </source>
</reference>
<proteinExistence type="predicted"/>
<dbReference type="PANTHER" id="PTHR41244">
    <property type="entry name" value="RHAMNAN SYNTHESIS F"/>
    <property type="match status" value="1"/>
</dbReference>
<dbReference type="EMBL" id="PDCH01000003">
    <property type="protein sequence ID" value="RBP99700.1"/>
    <property type="molecule type" value="Genomic_DNA"/>
</dbReference>
<dbReference type="Pfam" id="PF14307">
    <property type="entry name" value="Glyco_tran_WbsX"/>
    <property type="match status" value="1"/>
</dbReference>
<dbReference type="RefSeq" id="WP_113853102.1">
    <property type="nucleotide sequence ID" value="NZ_PDCH01000003.1"/>
</dbReference>
<protein>
    <submittedName>
        <fullName evidence="1">Glycosyl transferase</fullName>
    </submittedName>
</protein>
<evidence type="ECO:0000313" key="1">
    <source>
        <dbReference type="EMBL" id="RBP99700.1"/>
    </source>
</evidence>
<gene>
    <name evidence="1" type="ORF">CRD59_02960</name>
</gene>
<accession>A0A366KDA5</accession>
<evidence type="ECO:0000313" key="2">
    <source>
        <dbReference type="Proteomes" id="UP000252345"/>
    </source>
</evidence>
<dbReference type="Gene3D" id="3.20.20.80">
    <property type="entry name" value="Glycosidases"/>
    <property type="match status" value="1"/>
</dbReference>
<dbReference type="OrthoDB" id="9815339at2"/>
<keyword evidence="1" id="KW-0808">Transferase</keyword>
<dbReference type="AlphaFoldDB" id="A0A366KDA5"/>
<comment type="caution">
    <text evidence="1">The sequence shown here is derived from an EMBL/GenBank/DDBJ whole genome shotgun (WGS) entry which is preliminary data.</text>
</comment>
<dbReference type="CDD" id="cd11579">
    <property type="entry name" value="Glyco_tran_WbsX"/>
    <property type="match status" value="1"/>
</dbReference>
<organism evidence="1 2">
    <name type="scientific">Bifidobacterium xylocopae</name>
    <dbReference type="NCBI Taxonomy" id="2493119"/>
    <lineage>
        <taxon>Bacteria</taxon>
        <taxon>Bacillati</taxon>
        <taxon>Actinomycetota</taxon>
        <taxon>Actinomycetes</taxon>
        <taxon>Bifidobacteriales</taxon>
        <taxon>Bifidobacteriaceae</taxon>
        <taxon>Bifidobacterium</taxon>
    </lineage>
</organism>
<dbReference type="PANTHER" id="PTHR41244:SF1">
    <property type="entry name" value="GLYCOSYLTRANSFERASE"/>
    <property type="match status" value="1"/>
</dbReference>
<dbReference type="InterPro" id="IPR032719">
    <property type="entry name" value="WbsX"/>
</dbReference>
<sequence>MKALALYLPAFHEIPENNQWWGDGFTEWDNVKSGKSYYQGHVQPVEPIQNDYYDLSHSADIVKQIKLAQSYSISGFIMYHYWFSQDKQLFTKPAKLLRNQIKEKIEYAFCWANESWITTWHGKDPNTLIEQTYGPASEWRSHIEYLHTFFEDERYIKINGHPLLFIYKPNNIPDYENMLDFWNTVLAKKGMESVYAVEFISSKNRTLFSQKTNAVVEFEPLYTTYFDLPLVKTAKRAFAKLTKQIDFQDYDILWRKILQRQRTYSGKPIFKSCFVSWDNSPRKEKNSMIVKGATAAKFQSYLSQLVSSDRPYTRDDYLIINAWNEWSEGAFLEPSKQYGYDYLQAVKNAL</sequence>
<name>A0A366KDA5_9BIFI</name>
<dbReference type="GO" id="GO:0016740">
    <property type="term" value="F:transferase activity"/>
    <property type="evidence" value="ECO:0007669"/>
    <property type="project" value="UniProtKB-KW"/>
</dbReference>